<keyword evidence="2 4" id="KW-0479">Metal-binding</keyword>
<reference evidence="6" key="1">
    <citation type="journal article" date="2023" name="Mol. Phylogenet. Evol.">
        <title>Genome-scale phylogeny and comparative genomics of the fungal order Sordariales.</title>
        <authorList>
            <person name="Hensen N."/>
            <person name="Bonometti L."/>
            <person name="Westerberg I."/>
            <person name="Brannstrom I.O."/>
            <person name="Guillou S."/>
            <person name="Cros-Aarteil S."/>
            <person name="Calhoun S."/>
            <person name="Haridas S."/>
            <person name="Kuo A."/>
            <person name="Mondo S."/>
            <person name="Pangilinan J."/>
            <person name="Riley R."/>
            <person name="LaButti K."/>
            <person name="Andreopoulos B."/>
            <person name="Lipzen A."/>
            <person name="Chen C."/>
            <person name="Yan M."/>
            <person name="Daum C."/>
            <person name="Ng V."/>
            <person name="Clum A."/>
            <person name="Steindorff A."/>
            <person name="Ohm R.A."/>
            <person name="Martin F."/>
            <person name="Silar P."/>
            <person name="Natvig D.O."/>
            <person name="Lalanne C."/>
            <person name="Gautier V."/>
            <person name="Ament-Velasquez S.L."/>
            <person name="Kruys A."/>
            <person name="Hutchinson M.I."/>
            <person name="Powell A.J."/>
            <person name="Barry K."/>
            <person name="Miller A.N."/>
            <person name="Grigoriev I.V."/>
            <person name="Debuchy R."/>
            <person name="Gladieux P."/>
            <person name="Hiltunen Thoren M."/>
            <person name="Johannesson H."/>
        </authorList>
    </citation>
    <scope>NUCLEOTIDE SEQUENCE</scope>
    <source>
        <strain evidence="6">CBS 757.83</strain>
    </source>
</reference>
<dbReference type="InterPro" id="IPR037217">
    <property type="entry name" value="Trp/Indoleamine_2_3_dOase-like"/>
</dbReference>
<dbReference type="Pfam" id="PF01231">
    <property type="entry name" value="IDO"/>
    <property type="match status" value="1"/>
</dbReference>
<dbReference type="GO" id="GO:0005737">
    <property type="term" value="C:cytoplasm"/>
    <property type="evidence" value="ECO:0007669"/>
    <property type="project" value="TreeGrafter"/>
</dbReference>
<evidence type="ECO:0000256" key="5">
    <source>
        <dbReference type="SAM" id="MobiDB-lite"/>
    </source>
</evidence>
<proteinExistence type="inferred from homology"/>
<dbReference type="InterPro" id="IPR000898">
    <property type="entry name" value="Indolamine_dOase"/>
</dbReference>
<evidence type="ECO:0000256" key="2">
    <source>
        <dbReference type="ARBA" id="ARBA00022723"/>
    </source>
</evidence>
<dbReference type="PANTHER" id="PTHR28657:SF10">
    <property type="entry name" value="INDOLEAMINE 2,3-DIOXYGENASE"/>
    <property type="match status" value="1"/>
</dbReference>
<dbReference type="SUPFAM" id="SSF140959">
    <property type="entry name" value="Indolic compounds 2,3-dioxygenase-like"/>
    <property type="match status" value="1"/>
</dbReference>
<evidence type="ECO:0000256" key="3">
    <source>
        <dbReference type="ARBA" id="ARBA00023004"/>
    </source>
</evidence>
<gene>
    <name evidence="6" type="ORF">N658DRAFT_498927</name>
</gene>
<protein>
    <submittedName>
        <fullName evidence="6">Indoleamine 2,3-dioxygenase</fullName>
    </submittedName>
</protein>
<dbReference type="GO" id="GO:0046872">
    <property type="term" value="F:metal ion binding"/>
    <property type="evidence" value="ECO:0007669"/>
    <property type="project" value="UniProtKB-KW"/>
</dbReference>
<evidence type="ECO:0000256" key="4">
    <source>
        <dbReference type="PIRSR" id="PIRSR600898-1"/>
    </source>
</evidence>
<evidence type="ECO:0000313" key="7">
    <source>
        <dbReference type="Proteomes" id="UP001305647"/>
    </source>
</evidence>
<name>A0AAN6PVU0_9PEZI</name>
<dbReference type="GO" id="GO:0020037">
    <property type="term" value="F:heme binding"/>
    <property type="evidence" value="ECO:0007669"/>
    <property type="project" value="InterPro"/>
</dbReference>
<dbReference type="Proteomes" id="UP001305647">
    <property type="component" value="Unassembled WGS sequence"/>
</dbReference>
<keyword evidence="4" id="KW-0349">Heme</keyword>
<comment type="similarity">
    <text evidence="1">Belongs to the indoleamine 2,3-dioxygenase family.</text>
</comment>
<dbReference type="AlphaFoldDB" id="A0AAN6PVU0"/>
<evidence type="ECO:0000313" key="6">
    <source>
        <dbReference type="EMBL" id="KAK4098904.1"/>
    </source>
</evidence>
<feature type="region of interest" description="Disordered" evidence="5">
    <location>
        <begin position="200"/>
        <end position="223"/>
    </location>
</feature>
<keyword evidence="7" id="KW-1185">Reference proteome</keyword>
<dbReference type="EMBL" id="MU863654">
    <property type="protein sequence ID" value="KAK4098904.1"/>
    <property type="molecule type" value="Genomic_DNA"/>
</dbReference>
<dbReference type="GO" id="GO:0033754">
    <property type="term" value="F:indoleamine 2,3-dioxygenase activity"/>
    <property type="evidence" value="ECO:0007669"/>
    <property type="project" value="TreeGrafter"/>
</dbReference>
<feature type="binding site" description="proximal binding residue" evidence="4">
    <location>
        <position position="416"/>
    </location>
    <ligand>
        <name>heme b</name>
        <dbReference type="ChEBI" id="CHEBI:60344"/>
    </ligand>
    <ligandPart>
        <name>Fe</name>
        <dbReference type="ChEBI" id="CHEBI:18248"/>
    </ligandPart>
</feature>
<keyword evidence="3 4" id="KW-0408">Iron</keyword>
<sequence>MSSCENITSAHKEEKAGTLPLSLEEYAITSNGFLPEQIPLKRLPQLYYDPWEDLVETLPTAIADHTLRPQVDRLPILSTDYLATEEQWRRAYVVLGFLTHGYIWGGNTAAEILPPSITLPLLSVSHHLGIPPVATYASLNLWNFTSTSPGHDPSDLDALQAQHTFTGTTDESWFYMVSVAIESQGAPLIPLMLDALQALFPSPQPHPQPHSESPPVPNPPPSPITTATTALNTMTTTIHNLGTLLDRMDEHCDPQVFYHRIRPFLAGSKNMAAAGLPRGVFYDEGPDSGGRWRQLRGGSNGQSSLIQFLDVVLGVEHLHAGEGVQVVRSYSGGRGGGTAMNFHQEVRGYMPEPHRRFLEDVEARWPGGMRTAVGRVLMGVDGDGKGQGGRLGDEERALGEAFRTATRALAKFRNKHLQIVTRYIVIPSRQPNGSRGINLATASSRLEAASSAVGGNRMADGGAELTGTGGTALLPFLKQSRDETFRAGGFHVQ</sequence>
<dbReference type="GO" id="GO:0034354">
    <property type="term" value="P:'de novo' NAD+ biosynthetic process from L-tryptophan"/>
    <property type="evidence" value="ECO:0007669"/>
    <property type="project" value="TreeGrafter"/>
</dbReference>
<accession>A0AAN6PVU0</accession>
<dbReference type="GO" id="GO:0019441">
    <property type="term" value="P:L-tryptophan catabolic process to kynurenine"/>
    <property type="evidence" value="ECO:0007669"/>
    <property type="project" value="InterPro"/>
</dbReference>
<dbReference type="PROSITE" id="PS00876">
    <property type="entry name" value="IDO_1"/>
    <property type="match status" value="1"/>
</dbReference>
<organism evidence="6 7">
    <name type="scientific">Parathielavia hyrcaniae</name>
    <dbReference type="NCBI Taxonomy" id="113614"/>
    <lineage>
        <taxon>Eukaryota</taxon>
        <taxon>Fungi</taxon>
        <taxon>Dikarya</taxon>
        <taxon>Ascomycota</taxon>
        <taxon>Pezizomycotina</taxon>
        <taxon>Sordariomycetes</taxon>
        <taxon>Sordariomycetidae</taxon>
        <taxon>Sordariales</taxon>
        <taxon>Chaetomiaceae</taxon>
        <taxon>Parathielavia</taxon>
    </lineage>
</organism>
<evidence type="ECO:0000256" key="1">
    <source>
        <dbReference type="ARBA" id="ARBA00007119"/>
    </source>
</evidence>
<dbReference type="PANTHER" id="PTHR28657">
    <property type="entry name" value="INDOLEAMINE 2,3-DIOXYGENASE"/>
    <property type="match status" value="1"/>
</dbReference>
<reference evidence="6" key="2">
    <citation type="submission" date="2023-05" db="EMBL/GenBank/DDBJ databases">
        <authorList>
            <consortium name="Lawrence Berkeley National Laboratory"/>
            <person name="Steindorff A."/>
            <person name="Hensen N."/>
            <person name="Bonometti L."/>
            <person name="Westerberg I."/>
            <person name="Brannstrom I.O."/>
            <person name="Guillou S."/>
            <person name="Cros-Aarteil S."/>
            <person name="Calhoun S."/>
            <person name="Haridas S."/>
            <person name="Kuo A."/>
            <person name="Mondo S."/>
            <person name="Pangilinan J."/>
            <person name="Riley R."/>
            <person name="Labutti K."/>
            <person name="Andreopoulos B."/>
            <person name="Lipzen A."/>
            <person name="Chen C."/>
            <person name="Yanf M."/>
            <person name="Daum C."/>
            <person name="Ng V."/>
            <person name="Clum A."/>
            <person name="Ohm R."/>
            <person name="Martin F."/>
            <person name="Silar P."/>
            <person name="Natvig D."/>
            <person name="Lalanne C."/>
            <person name="Gautier V."/>
            <person name="Ament-Velasquez S.L."/>
            <person name="Kruys A."/>
            <person name="Hutchinson M.I."/>
            <person name="Powell A.J."/>
            <person name="Barry K."/>
            <person name="Miller A.N."/>
            <person name="Grigoriev I.V."/>
            <person name="Debuchy R."/>
            <person name="Gladieux P."/>
            <person name="Thoren M.H."/>
            <person name="Johannesson H."/>
        </authorList>
    </citation>
    <scope>NUCLEOTIDE SEQUENCE</scope>
    <source>
        <strain evidence="6">CBS 757.83</strain>
    </source>
</reference>
<dbReference type="Gene3D" id="1.20.58.480">
    <property type="match status" value="1"/>
</dbReference>
<comment type="caution">
    <text evidence="6">The sequence shown here is derived from an EMBL/GenBank/DDBJ whole genome shotgun (WGS) entry which is preliminary data.</text>
</comment>
<feature type="compositionally biased region" description="Pro residues" evidence="5">
    <location>
        <begin position="202"/>
        <end position="223"/>
    </location>
</feature>